<gene>
    <name evidence="2" type="ORF">BOTCAL_0404g00050</name>
</gene>
<dbReference type="GO" id="GO:0003676">
    <property type="term" value="F:nucleic acid binding"/>
    <property type="evidence" value="ECO:0007669"/>
    <property type="project" value="InterPro"/>
</dbReference>
<proteinExistence type="predicted"/>
<dbReference type="GO" id="GO:0008270">
    <property type="term" value="F:zinc ion binding"/>
    <property type="evidence" value="ECO:0007669"/>
    <property type="project" value="InterPro"/>
</dbReference>
<feature type="region of interest" description="Disordered" evidence="1">
    <location>
        <begin position="290"/>
        <end position="329"/>
    </location>
</feature>
<evidence type="ECO:0000256" key="1">
    <source>
        <dbReference type="SAM" id="MobiDB-lite"/>
    </source>
</evidence>
<dbReference type="Proteomes" id="UP000297299">
    <property type="component" value="Unassembled WGS sequence"/>
</dbReference>
<sequence length="450" mass="49965">MDLQIQTHTQIKTHQYTTTVPSQGYHQPYGTPTPNVAWQPQGYQQPYATPPDPNGARQYQSYQQPHGTPDPNGAWQPQGPQPLNRDQQRAAARKVLLQCGNCSRIGYELKRCVGPVNGFGFIDGCPMCNTADHVLFECAKAWKSDGNQRHMLMFGRNQKPMLSWPSDLTEHPVWRAISADTKPEIWTPSFALQTWQEDPPIAEDPAWGNPSLMINLKDRSERGLARNASGFGCRPQSQPPPPSAQYFPPPMMPQLLSFPPPPPPPQPKSPDTFSVTGIDNFTKFTQNLMNLAPAGGKNGRGRKESAIKGASNAKVKDRSQSPKAQTKTRTYRERSSLRTSDVKLADRMTFPDPTWVTDRRTSELIGIDENAASDHFSDNEDVRSDIDEAPEDAASAAKATEKTLRNRKSRARAKAKRHAIKAKEDADFTIAAAEQDNVDKDAEAVPMNSL</sequence>
<dbReference type="SUPFAM" id="SSF57756">
    <property type="entry name" value="Retrovirus zinc finger-like domains"/>
    <property type="match status" value="1"/>
</dbReference>
<feature type="compositionally biased region" description="Low complexity" evidence="1">
    <location>
        <begin position="1"/>
        <end position="19"/>
    </location>
</feature>
<protein>
    <submittedName>
        <fullName evidence="2">Uncharacterized protein</fullName>
    </submittedName>
</protein>
<feature type="compositionally biased region" description="Polar residues" evidence="1">
    <location>
        <begin position="20"/>
        <end position="47"/>
    </location>
</feature>
<accession>A0A4Y8CPZ8</accession>
<name>A0A4Y8CPZ8_9HELO</name>
<evidence type="ECO:0000313" key="2">
    <source>
        <dbReference type="EMBL" id="TEY41944.1"/>
    </source>
</evidence>
<reference evidence="2 3" key="1">
    <citation type="submission" date="2017-11" db="EMBL/GenBank/DDBJ databases">
        <title>Comparative genomics of Botrytis spp.</title>
        <authorList>
            <person name="Valero-Jimenez C.A."/>
            <person name="Tapia P."/>
            <person name="Veloso J."/>
            <person name="Silva-Moreno E."/>
            <person name="Staats M."/>
            <person name="Valdes J.H."/>
            <person name="Van Kan J.A.L."/>
        </authorList>
    </citation>
    <scope>NUCLEOTIDE SEQUENCE [LARGE SCALE GENOMIC DNA]</scope>
    <source>
        <strain evidence="2 3">MUCL2830</strain>
    </source>
</reference>
<dbReference type="InterPro" id="IPR036875">
    <property type="entry name" value="Znf_CCHC_sf"/>
</dbReference>
<evidence type="ECO:0000313" key="3">
    <source>
        <dbReference type="Proteomes" id="UP000297299"/>
    </source>
</evidence>
<dbReference type="EMBL" id="PHWZ01000403">
    <property type="protein sequence ID" value="TEY41944.1"/>
    <property type="molecule type" value="Genomic_DNA"/>
</dbReference>
<keyword evidence="3" id="KW-1185">Reference proteome</keyword>
<feature type="region of interest" description="Disordered" evidence="1">
    <location>
        <begin position="389"/>
        <end position="450"/>
    </location>
</feature>
<organism evidence="2 3">
    <name type="scientific">Botryotinia calthae</name>
    <dbReference type="NCBI Taxonomy" id="38488"/>
    <lineage>
        <taxon>Eukaryota</taxon>
        <taxon>Fungi</taxon>
        <taxon>Dikarya</taxon>
        <taxon>Ascomycota</taxon>
        <taxon>Pezizomycotina</taxon>
        <taxon>Leotiomycetes</taxon>
        <taxon>Helotiales</taxon>
        <taxon>Sclerotiniaceae</taxon>
        <taxon>Botryotinia</taxon>
    </lineage>
</organism>
<dbReference type="AlphaFoldDB" id="A0A4Y8CPZ8"/>
<feature type="compositionally biased region" description="Polar residues" evidence="1">
    <location>
        <begin position="57"/>
        <end position="66"/>
    </location>
</feature>
<feature type="compositionally biased region" description="Pro residues" evidence="1">
    <location>
        <begin position="237"/>
        <end position="268"/>
    </location>
</feature>
<feature type="region of interest" description="Disordered" evidence="1">
    <location>
        <begin position="226"/>
        <end position="277"/>
    </location>
</feature>
<feature type="region of interest" description="Disordered" evidence="1">
    <location>
        <begin position="1"/>
        <end position="89"/>
    </location>
</feature>
<dbReference type="OrthoDB" id="4777753at2759"/>
<feature type="compositionally biased region" description="Basic residues" evidence="1">
    <location>
        <begin position="405"/>
        <end position="420"/>
    </location>
</feature>
<comment type="caution">
    <text evidence="2">The sequence shown here is derived from an EMBL/GenBank/DDBJ whole genome shotgun (WGS) entry which is preliminary data.</text>
</comment>